<feature type="compositionally biased region" description="Basic and acidic residues" evidence="4">
    <location>
        <begin position="93"/>
        <end position="113"/>
    </location>
</feature>
<evidence type="ECO:0000256" key="1">
    <source>
        <dbReference type="ARBA" id="ARBA00022723"/>
    </source>
</evidence>
<organism evidence="6 7">
    <name type="scientific">Fraxinus pennsylvanica</name>
    <dbReference type="NCBI Taxonomy" id="56036"/>
    <lineage>
        <taxon>Eukaryota</taxon>
        <taxon>Viridiplantae</taxon>
        <taxon>Streptophyta</taxon>
        <taxon>Embryophyta</taxon>
        <taxon>Tracheophyta</taxon>
        <taxon>Spermatophyta</taxon>
        <taxon>Magnoliopsida</taxon>
        <taxon>eudicotyledons</taxon>
        <taxon>Gunneridae</taxon>
        <taxon>Pentapetalae</taxon>
        <taxon>asterids</taxon>
        <taxon>lamiids</taxon>
        <taxon>Lamiales</taxon>
        <taxon>Oleaceae</taxon>
        <taxon>Oleeae</taxon>
        <taxon>Fraxinus</taxon>
    </lineage>
</organism>
<dbReference type="Proteomes" id="UP000834106">
    <property type="component" value="Chromosome 22"/>
</dbReference>
<dbReference type="GO" id="GO:0008270">
    <property type="term" value="F:zinc ion binding"/>
    <property type="evidence" value="ECO:0007669"/>
    <property type="project" value="UniProtKB-KW"/>
</dbReference>
<feature type="compositionally biased region" description="Basic and acidic residues" evidence="4">
    <location>
        <begin position="1267"/>
        <end position="1278"/>
    </location>
</feature>
<dbReference type="Pfam" id="PF07496">
    <property type="entry name" value="zf-CW"/>
    <property type="match status" value="1"/>
</dbReference>
<feature type="compositionally biased region" description="Basic residues" evidence="4">
    <location>
        <begin position="593"/>
        <end position="602"/>
    </location>
</feature>
<feature type="compositionally biased region" description="Polar residues" evidence="4">
    <location>
        <begin position="749"/>
        <end position="772"/>
    </location>
</feature>
<feature type="compositionally biased region" description="Polar residues" evidence="4">
    <location>
        <begin position="1147"/>
        <end position="1163"/>
    </location>
</feature>
<evidence type="ECO:0000313" key="6">
    <source>
        <dbReference type="EMBL" id="CAI9785624.1"/>
    </source>
</evidence>
<keyword evidence="2" id="KW-0863">Zinc-finger</keyword>
<feature type="region of interest" description="Disordered" evidence="4">
    <location>
        <begin position="1339"/>
        <end position="1385"/>
    </location>
</feature>
<feature type="region of interest" description="Disordered" evidence="4">
    <location>
        <begin position="81"/>
        <end position="128"/>
    </location>
</feature>
<reference evidence="6" key="1">
    <citation type="submission" date="2023-05" db="EMBL/GenBank/DDBJ databases">
        <authorList>
            <person name="Huff M."/>
        </authorList>
    </citation>
    <scope>NUCLEOTIDE SEQUENCE</scope>
</reference>
<dbReference type="InterPro" id="IPR055300">
    <property type="entry name" value="CWZF3/5/7"/>
</dbReference>
<evidence type="ECO:0000256" key="4">
    <source>
        <dbReference type="SAM" id="MobiDB-lite"/>
    </source>
</evidence>
<evidence type="ECO:0000256" key="2">
    <source>
        <dbReference type="ARBA" id="ARBA00022771"/>
    </source>
</evidence>
<feature type="region of interest" description="Disordered" evidence="4">
    <location>
        <begin position="592"/>
        <end position="624"/>
    </location>
</feature>
<feature type="compositionally biased region" description="Polar residues" evidence="4">
    <location>
        <begin position="1126"/>
        <end position="1138"/>
    </location>
</feature>
<keyword evidence="1" id="KW-0479">Metal-binding</keyword>
<feature type="compositionally biased region" description="Low complexity" evidence="4">
    <location>
        <begin position="1023"/>
        <end position="1035"/>
    </location>
</feature>
<gene>
    <name evidence="6" type="ORF">FPE_LOCUS33054</name>
</gene>
<dbReference type="InterPro" id="IPR011124">
    <property type="entry name" value="Znf_CW"/>
</dbReference>
<dbReference type="PANTHER" id="PTHR46524:SF7">
    <property type="entry name" value="CW-TYPE ZINC FINGER"/>
    <property type="match status" value="1"/>
</dbReference>
<dbReference type="Gene3D" id="3.30.40.100">
    <property type="match status" value="1"/>
</dbReference>
<proteinExistence type="predicted"/>
<feature type="region of interest" description="Disordered" evidence="4">
    <location>
        <begin position="806"/>
        <end position="938"/>
    </location>
</feature>
<feature type="compositionally biased region" description="Basic and acidic residues" evidence="4">
    <location>
        <begin position="844"/>
        <end position="861"/>
    </location>
</feature>
<keyword evidence="3" id="KW-0862">Zinc</keyword>
<feature type="region of interest" description="Disordered" evidence="4">
    <location>
        <begin position="1018"/>
        <end position="1108"/>
    </location>
</feature>
<keyword evidence="7" id="KW-1185">Reference proteome</keyword>
<feature type="compositionally biased region" description="Polar residues" evidence="4">
    <location>
        <begin position="814"/>
        <end position="826"/>
    </location>
</feature>
<name>A0AAD2AC99_9LAMI</name>
<sequence length="1652" mass="180756">MGLGIWRDEEEAELEEGEAYCNHNENANEDSTIDPDVSLSYIEEKLQNILGHFQKDFEGGVSAENLGAKFGGYGSFLPTYQRSPSRSYPRTSQEVHNHDAPKSPKKLHLEDGRQNSLASSRVSLSARSQATPGKIASFCNSQEGDLLPTRAKGFTSNCRLVKSTSNPSDKRILKVRIKVGSENLSTQKNAEIYSGLGLDVSPSCSFDDSLTTSERLCGNLQDVPDKSPTSILQMMTSLPMELLLSPLPEDLIHLTGKGKFRGKSEHIPMDKESLYSSELLFNGSHFSRSNQKVLERKKLKSSEKDNAFSMELTSKKNNGGQDNLGILLKKETDMGMVGCEKLVADALKLPLLSNLEHSMANPTKCTLREAVDVPVTSLHDKVKEETFSEVTVKGLLESAPAQDIHWVEKLSGGLGSSTKVLENKKDVPEAENASFSAHSESNVCEGRNSFNGEAAGSMLQLVMEKGKSGCEEGMKQAFKKKSSGSKKKYKGFHGQGAQGSKVSKVQSMINSSIPLKSGKSSHANILVYKNDKLNLQKDQGKPGDRYKDFFGDLEFEEDEDSFLGEMTLARKLKDPQLMERSIAIVGCHSMTKEKRKGKKSKKPSFEDKYHRGASNLAPPSGNGHISNAKATGVVPLVKDNWVSCDKCQKWRLLPLGTNPRSLPDKWLCMMLTWLPGMNHCSIPEEVTTSALMALYHPVPASASPSVPDGQPNRFNYPAGISSGWSSIYASSPGQDCQNISRKKPRGSADATNSTDLGCPAHNSQSQKNLRTSSKRSILNGADDFPVDSCGQKYLCQPIIAVEKNEHSKKENRVSLDNYSDKGTNSKLRNKRESGLDFSRASKRIKSDDADHVTSLKADHSSSRGLSNNVSGNDQHYKDARVDKKKNVASGKNSEFNVPGASYDGLLHTSKCDSQDPIKKRKGKEHHGSQVLYSSGPHLQASGDFMEEICESDYWKEKKERISTSGGKETSRSKANVGTGRKNRVTTDQYIGQNLSKTLPKCSLEAADYLKSDMGSVHPFAENSSSSKVSGSSKSRPSGREMKGSPVESMSSSPLKCPNADKFMSTGRSLVGKVDFQDPGSLTSTSPGRVTRGEDGGNDHLGMVRKRPTHTITNHVADVYDDHLGQGNQNACETHTSEQCQDEERGTASRSQVNGSHSKNSCKGFSSRSKDKSRSSRSDLDKNMNKASDSSCELDHNKSFKGKYKSGRYKIDEKFVAPDKAKKIFILNKDAAGGGISRESSQGRSQLKVGGLDGSDSRLDVLKSLDKRNHLQPEYDDKRLSKKPHSGKGDRAEVNGSGRSHSVAKDQIEIVSDLHRVSRSQTESGVKVLAADLFENGNVLKTPKQSKKAENQNGQLIHSRHPTPNKHKVQDIEAPSPVRRDSSTHTANSAIKEAKDLKHLADRLKVYTLPVASVVGIDTFVLITWSVLQNSGSTESTGIYFQAALKFLYGASLLESGNSEGTKHNEMMQSMNIYSSTAKLCEFCAHEYEKSKDMATAALAYKCMEVAYMRVVYCSHNGASRVRNELQSALQIVFPGESPSSSASDIDNFNGQATMDRAVLAKVAASPQVSGSHVITAQNRSSFVRLLNFAQDTNFAMEASRKSRIAFSAASQRPEETQDSQVAIAVNIHITRLMFHQVSSMFLEFNAISNISN</sequence>
<feature type="compositionally biased region" description="Polar residues" evidence="4">
    <location>
        <begin position="962"/>
        <end position="975"/>
    </location>
</feature>
<feature type="compositionally biased region" description="Basic and acidic residues" evidence="4">
    <location>
        <begin position="1167"/>
        <end position="1183"/>
    </location>
</feature>
<protein>
    <recommendedName>
        <fullName evidence="5">CW-type domain-containing protein</fullName>
    </recommendedName>
</protein>
<feature type="compositionally biased region" description="Low complexity" evidence="4">
    <location>
        <begin position="116"/>
        <end position="128"/>
    </location>
</feature>
<accession>A0AAD2AC99</accession>
<feature type="compositionally biased region" description="Basic and acidic residues" evidence="4">
    <location>
        <begin position="874"/>
        <end position="885"/>
    </location>
</feature>
<evidence type="ECO:0000313" key="7">
    <source>
        <dbReference type="Proteomes" id="UP000834106"/>
    </source>
</evidence>
<feature type="region of interest" description="Disordered" evidence="4">
    <location>
        <begin position="1126"/>
        <end position="1198"/>
    </location>
</feature>
<feature type="region of interest" description="Disordered" evidence="4">
    <location>
        <begin position="1267"/>
        <end position="1300"/>
    </location>
</feature>
<feature type="region of interest" description="Disordered" evidence="4">
    <location>
        <begin position="735"/>
        <end position="772"/>
    </location>
</feature>
<feature type="domain" description="CW-type" evidence="5">
    <location>
        <begin position="635"/>
        <end position="688"/>
    </location>
</feature>
<feature type="region of interest" description="Disordered" evidence="4">
    <location>
        <begin position="1232"/>
        <end position="1252"/>
    </location>
</feature>
<dbReference type="PANTHER" id="PTHR46524">
    <property type="entry name" value="CW-TYPE ZINC FINGER"/>
    <property type="match status" value="1"/>
</dbReference>
<feature type="compositionally biased region" description="Basic residues" evidence="4">
    <location>
        <begin position="1357"/>
        <end position="1366"/>
    </location>
</feature>
<dbReference type="PROSITE" id="PS51050">
    <property type="entry name" value="ZF_CW"/>
    <property type="match status" value="1"/>
</dbReference>
<dbReference type="Pfam" id="PF24756">
    <property type="entry name" value="THD_CWZF3-5-7"/>
    <property type="match status" value="1"/>
</dbReference>
<dbReference type="InterPro" id="IPR056406">
    <property type="entry name" value="THD_CWZF3/5/7"/>
</dbReference>
<dbReference type="EMBL" id="OU503057">
    <property type="protein sequence ID" value="CAI9785624.1"/>
    <property type="molecule type" value="Genomic_DNA"/>
</dbReference>
<evidence type="ECO:0000259" key="5">
    <source>
        <dbReference type="PROSITE" id="PS51050"/>
    </source>
</evidence>
<feature type="compositionally biased region" description="Polar residues" evidence="4">
    <location>
        <begin position="862"/>
        <end position="873"/>
    </location>
</feature>
<feature type="region of interest" description="Disordered" evidence="4">
    <location>
        <begin position="959"/>
        <end position="984"/>
    </location>
</feature>
<evidence type="ECO:0000256" key="3">
    <source>
        <dbReference type="ARBA" id="ARBA00022833"/>
    </source>
</evidence>
<feature type="compositionally biased region" description="Polar residues" evidence="4">
    <location>
        <begin position="81"/>
        <end position="92"/>
    </location>
</feature>